<sequence length="76" mass="8395">MNPEYVGYVASVILMISFTLKKTSQLRIVNTVACLAFVLYGTLISAWPVIISNGFIAIVNTYYLIKMKSAATIEES</sequence>
<dbReference type="STRING" id="915059.NH26_19110"/>
<accession>A0A1S1Z5E9</accession>
<feature type="transmembrane region" description="Helical" evidence="1">
    <location>
        <begin position="35"/>
        <end position="59"/>
    </location>
</feature>
<comment type="caution">
    <text evidence="2">The sequence shown here is derived from an EMBL/GenBank/DDBJ whole genome shotgun (WGS) entry which is preliminary data.</text>
</comment>
<protein>
    <submittedName>
        <fullName evidence="2">Uroporphyrinogen decarboxylase</fullName>
    </submittedName>
</protein>
<organism evidence="2 3">
    <name type="scientific">Flammeovirga pacifica</name>
    <dbReference type="NCBI Taxonomy" id="915059"/>
    <lineage>
        <taxon>Bacteria</taxon>
        <taxon>Pseudomonadati</taxon>
        <taxon>Bacteroidota</taxon>
        <taxon>Cytophagia</taxon>
        <taxon>Cytophagales</taxon>
        <taxon>Flammeovirgaceae</taxon>
        <taxon>Flammeovirga</taxon>
    </lineage>
</organism>
<proteinExistence type="predicted"/>
<evidence type="ECO:0000256" key="1">
    <source>
        <dbReference type="SAM" id="Phobius"/>
    </source>
</evidence>
<keyword evidence="3" id="KW-1185">Reference proteome</keyword>
<keyword evidence="1" id="KW-0812">Transmembrane</keyword>
<feature type="transmembrane region" description="Helical" evidence="1">
    <location>
        <begin position="6"/>
        <end position="23"/>
    </location>
</feature>
<evidence type="ECO:0000313" key="2">
    <source>
        <dbReference type="EMBL" id="OHX68305.1"/>
    </source>
</evidence>
<dbReference type="Proteomes" id="UP000179797">
    <property type="component" value="Unassembled WGS sequence"/>
</dbReference>
<dbReference type="OrthoDB" id="677174at2"/>
<keyword evidence="1" id="KW-0472">Membrane</keyword>
<dbReference type="AlphaFoldDB" id="A0A1S1Z5E9"/>
<gene>
    <name evidence="2" type="ORF">NH26_19110</name>
</gene>
<reference evidence="2 3" key="1">
    <citation type="journal article" date="2012" name="Int. J. Syst. Evol. Microbiol.">
        <title>Flammeovirga pacifica sp. nov., isolated from deep-sea sediment.</title>
        <authorList>
            <person name="Xu H."/>
            <person name="Fu Y."/>
            <person name="Yang N."/>
            <person name="Ding Z."/>
            <person name="Lai Q."/>
            <person name="Zeng R."/>
        </authorList>
    </citation>
    <scope>NUCLEOTIDE SEQUENCE [LARGE SCALE GENOMIC DNA]</scope>
    <source>
        <strain evidence="3">DSM 24597 / LMG 26175 / WPAGA1</strain>
    </source>
</reference>
<dbReference type="RefSeq" id="WP_044227029.1">
    <property type="nucleotide sequence ID" value="NZ_JRYR02000001.1"/>
</dbReference>
<name>A0A1S1Z5E9_FLAPC</name>
<keyword evidence="1" id="KW-1133">Transmembrane helix</keyword>
<evidence type="ECO:0000313" key="3">
    <source>
        <dbReference type="Proteomes" id="UP000179797"/>
    </source>
</evidence>
<dbReference type="EMBL" id="JRYR02000001">
    <property type="protein sequence ID" value="OHX68305.1"/>
    <property type="molecule type" value="Genomic_DNA"/>
</dbReference>